<evidence type="ECO:0000313" key="1">
    <source>
        <dbReference type="EMBL" id="SKA06599.1"/>
    </source>
</evidence>
<proteinExistence type="predicted"/>
<sequence length="104" mass="11482">MAIREGDLIIPALRLLAATRDGFMTTTDLIEALEAHFQPAGIDAQLLSGRGDTHFSQKVRNLVSHRGSRTGLQTRGLAEYVKEREGWQITDDGRTFIEAADDIS</sequence>
<name>A0A1T4QS41_9HYPH</name>
<dbReference type="OrthoDB" id="7376565at2"/>
<keyword evidence="2" id="KW-1185">Reference proteome</keyword>
<evidence type="ECO:0000313" key="2">
    <source>
        <dbReference type="Proteomes" id="UP000190135"/>
    </source>
</evidence>
<reference evidence="2" key="1">
    <citation type="submission" date="2017-02" db="EMBL/GenBank/DDBJ databases">
        <authorList>
            <person name="Varghese N."/>
            <person name="Submissions S."/>
        </authorList>
    </citation>
    <scope>NUCLEOTIDE SEQUENCE [LARGE SCALE GENOMIC DNA]</scope>
    <source>
        <strain evidence="2">USBA 369</strain>
    </source>
</reference>
<gene>
    <name evidence="1" type="ORF">SAMN05428963_105223</name>
</gene>
<dbReference type="EMBL" id="FUXL01000005">
    <property type="protein sequence ID" value="SKA06599.1"/>
    <property type="molecule type" value="Genomic_DNA"/>
</dbReference>
<dbReference type="RefSeq" id="WP_078708116.1">
    <property type="nucleotide sequence ID" value="NZ_FUXL01000005.1"/>
</dbReference>
<dbReference type="Proteomes" id="UP000190135">
    <property type="component" value="Unassembled WGS sequence"/>
</dbReference>
<protein>
    <recommendedName>
        <fullName evidence="3">Restriction system protein Mrr-like N-terminal domain-containing protein</fullName>
    </recommendedName>
</protein>
<accession>A0A1T4QS41</accession>
<evidence type="ECO:0008006" key="3">
    <source>
        <dbReference type="Google" id="ProtNLM"/>
    </source>
</evidence>
<organism evidence="1 2">
    <name type="scientific">Consotaella salsifontis</name>
    <dbReference type="NCBI Taxonomy" id="1365950"/>
    <lineage>
        <taxon>Bacteria</taxon>
        <taxon>Pseudomonadati</taxon>
        <taxon>Pseudomonadota</taxon>
        <taxon>Alphaproteobacteria</taxon>
        <taxon>Hyphomicrobiales</taxon>
        <taxon>Aurantimonadaceae</taxon>
        <taxon>Consotaella</taxon>
    </lineage>
</organism>
<dbReference type="AlphaFoldDB" id="A0A1T4QS41"/>